<protein>
    <recommendedName>
        <fullName evidence="9">MATE family efflux transporter</fullName>
    </recommendedName>
</protein>
<dbReference type="NCBIfam" id="TIGR00797">
    <property type="entry name" value="matE"/>
    <property type="match status" value="1"/>
</dbReference>
<feature type="non-terminal residue" evidence="8">
    <location>
        <position position="1"/>
    </location>
</feature>
<dbReference type="EMBL" id="UINC01001194">
    <property type="protein sequence ID" value="SUZ73940.1"/>
    <property type="molecule type" value="Genomic_DNA"/>
</dbReference>
<sequence>VPVFDLTSGSVARHLSRLTAPMFLGISSMIVASMIDTVYIGWIGTVELAAVSFTFPLVMAVSSVSMGLGVGATSIMSRILGSGDRERCLLIGAHTLILVLLLIVVISILGYVYAPVLFRWQGASEEILPTTVAYVRIWFVGLPLFAIPMVGGMMLRALGDARTPGIIMTSGAVLQVLIAPALIFGFADMDGLGVDGSAWAFIISRAAPSIYALIVFRRFGLFGRPGSLQKMLRSWTEVLRIGVPSIASSLIGPVSMSVLMALLAAHGHAIVAAFGVATRIESLATMVLMALSSSIGPFVGQNYGARKNERIRIALSISYRFSMVWGLLAFAVLALFGNSIVGAMVDDTDVIRAAYEFMLIVPITFGFFGVTMMATSYFVALGQPMPSLVISILRMVVVQIPLALVLNFFMAYRGVFVAIAVSNVLVGLLGYVWARRELNRDILAGYPLSVSS</sequence>
<feature type="transmembrane region" description="Helical" evidence="7">
    <location>
        <begin position="357"/>
        <end position="381"/>
    </location>
</feature>
<dbReference type="PIRSF" id="PIRSF006603">
    <property type="entry name" value="DinF"/>
    <property type="match status" value="1"/>
</dbReference>
<dbReference type="GO" id="GO:0042910">
    <property type="term" value="F:xenobiotic transmembrane transporter activity"/>
    <property type="evidence" value="ECO:0007669"/>
    <property type="project" value="InterPro"/>
</dbReference>
<feature type="transmembrane region" description="Helical" evidence="7">
    <location>
        <begin position="48"/>
        <end position="76"/>
    </location>
</feature>
<evidence type="ECO:0000256" key="4">
    <source>
        <dbReference type="ARBA" id="ARBA00022692"/>
    </source>
</evidence>
<dbReference type="InterPro" id="IPR052031">
    <property type="entry name" value="Membrane_Transporter-Flippase"/>
</dbReference>
<organism evidence="8">
    <name type="scientific">marine metagenome</name>
    <dbReference type="NCBI Taxonomy" id="408172"/>
    <lineage>
        <taxon>unclassified sequences</taxon>
        <taxon>metagenomes</taxon>
        <taxon>ecological metagenomes</taxon>
    </lineage>
</organism>
<keyword evidence="6 7" id="KW-0472">Membrane</keyword>
<feature type="transmembrane region" description="Helical" evidence="7">
    <location>
        <begin position="238"/>
        <end position="263"/>
    </location>
</feature>
<dbReference type="GO" id="GO:0015297">
    <property type="term" value="F:antiporter activity"/>
    <property type="evidence" value="ECO:0007669"/>
    <property type="project" value="InterPro"/>
</dbReference>
<feature type="transmembrane region" description="Helical" evidence="7">
    <location>
        <begin position="88"/>
        <end position="113"/>
    </location>
</feature>
<evidence type="ECO:0000256" key="7">
    <source>
        <dbReference type="SAM" id="Phobius"/>
    </source>
</evidence>
<evidence type="ECO:0000256" key="3">
    <source>
        <dbReference type="ARBA" id="ARBA00022475"/>
    </source>
</evidence>
<keyword evidence="4 7" id="KW-0812">Transmembrane</keyword>
<evidence type="ECO:0000256" key="2">
    <source>
        <dbReference type="ARBA" id="ARBA00022448"/>
    </source>
</evidence>
<dbReference type="InterPro" id="IPR048279">
    <property type="entry name" value="MdtK-like"/>
</dbReference>
<reference evidence="8" key="1">
    <citation type="submission" date="2018-05" db="EMBL/GenBank/DDBJ databases">
        <authorList>
            <person name="Lanie J.A."/>
            <person name="Ng W.-L."/>
            <person name="Kazmierczak K.M."/>
            <person name="Andrzejewski T.M."/>
            <person name="Davidsen T.M."/>
            <person name="Wayne K.J."/>
            <person name="Tettelin H."/>
            <person name="Glass J.I."/>
            <person name="Rusch D."/>
            <person name="Podicherti R."/>
            <person name="Tsui H.-C.T."/>
            <person name="Winkler M.E."/>
        </authorList>
    </citation>
    <scope>NUCLEOTIDE SEQUENCE</scope>
</reference>
<keyword evidence="3" id="KW-1003">Cell membrane</keyword>
<dbReference type="AlphaFoldDB" id="A0A381Q4C7"/>
<keyword evidence="5 7" id="KW-1133">Transmembrane helix</keyword>
<keyword evidence="2" id="KW-0813">Transport</keyword>
<feature type="transmembrane region" description="Helical" evidence="7">
    <location>
        <begin position="133"/>
        <end position="154"/>
    </location>
</feature>
<feature type="transmembrane region" description="Helical" evidence="7">
    <location>
        <begin position="283"/>
        <end position="303"/>
    </location>
</feature>
<dbReference type="InterPro" id="IPR002528">
    <property type="entry name" value="MATE_fam"/>
</dbReference>
<gene>
    <name evidence="8" type="ORF">METZ01_LOCUS26794</name>
</gene>
<dbReference type="Pfam" id="PF01554">
    <property type="entry name" value="MatE"/>
    <property type="match status" value="2"/>
</dbReference>
<feature type="transmembrane region" description="Helical" evidence="7">
    <location>
        <begin position="166"/>
        <end position="186"/>
    </location>
</feature>
<dbReference type="GO" id="GO:0005886">
    <property type="term" value="C:plasma membrane"/>
    <property type="evidence" value="ECO:0007669"/>
    <property type="project" value="UniProtKB-SubCell"/>
</dbReference>
<feature type="transmembrane region" description="Helical" evidence="7">
    <location>
        <begin position="415"/>
        <end position="434"/>
    </location>
</feature>
<proteinExistence type="predicted"/>
<feature type="transmembrane region" description="Helical" evidence="7">
    <location>
        <begin position="198"/>
        <end position="217"/>
    </location>
</feature>
<comment type="subcellular location">
    <subcellularLocation>
        <location evidence="1">Cell membrane</location>
        <topology evidence="1">Multi-pass membrane protein</topology>
    </subcellularLocation>
</comment>
<evidence type="ECO:0000256" key="6">
    <source>
        <dbReference type="ARBA" id="ARBA00023136"/>
    </source>
</evidence>
<name>A0A381Q4C7_9ZZZZ</name>
<evidence type="ECO:0008006" key="9">
    <source>
        <dbReference type="Google" id="ProtNLM"/>
    </source>
</evidence>
<feature type="transmembrane region" description="Helical" evidence="7">
    <location>
        <begin position="324"/>
        <end position="345"/>
    </location>
</feature>
<evidence type="ECO:0000313" key="8">
    <source>
        <dbReference type="EMBL" id="SUZ73940.1"/>
    </source>
</evidence>
<evidence type="ECO:0000256" key="1">
    <source>
        <dbReference type="ARBA" id="ARBA00004651"/>
    </source>
</evidence>
<evidence type="ECO:0000256" key="5">
    <source>
        <dbReference type="ARBA" id="ARBA00022989"/>
    </source>
</evidence>
<feature type="transmembrane region" description="Helical" evidence="7">
    <location>
        <begin position="388"/>
        <end position="409"/>
    </location>
</feature>
<dbReference type="PANTHER" id="PTHR43549:SF3">
    <property type="entry name" value="MULTIDRUG RESISTANCE PROTEIN YPNP-RELATED"/>
    <property type="match status" value="1"/>
</dbReference>
<dbReference type="PANTHER" id="PTHR43549">
    <property type="entry name" value="MULTIDRUG RESISTANCE PROTEIN YPNP-RELATED"/>
    <property type="match status" value="1"/>
</dbReference>
<accession>A0A381Q4C7</accession>
<feature type="transmembrane region" description="Helical" evidence="7">
    <location>
        <begin position="22"/>
        <end position="42"/>
    </location>
</feature>